<evidence type="ECO:0000313" key="2">
    <source>
        <dbReference type="Proteomes" id="UP000789920"/>
    </source>
</evidence>
<proteinExistence type="predicted"/>
<name>A0ACA9SJF1_9GLOM</name>
<dbReference type="EMBL" id="CAJVQC010127461">
    <property type="protein sequence ID" value="CAG8840694.1"/>
    <property type="molecule type" value="Genomic_DNA"/>
</dbReference>
<feature type="non-terminal residue" evidence="1">
    <location>
        <position position="169"/>
    </location>
</feature>
<evidence type="ECO:0000313" key="1">
    <source>
        <dbReference type="EMBL" id="CAG8840694.1"/>
    </source>
</evidence>
<sequence>KTFEESIESLTGKRIGLDLSIWETAFCMVYLETFFNDYHNKWKHVYKKAKEWIDDNSSKEWIDDKLALFKIQFDQLKGTCMDHLIELGIKFYNKPMILHTFEINDDELEPVYRTLKDQNDINRLLKSILENDSVVSVASGNFKITFDYKTLETLKSYIDAWGARRFDKE</sequence>
<comment type="caution">
    <text evidence="1">The sequence shown here is derived from an EMBL/GenBank/DDBJ whole genome shotgun (WGS) entry which is preliminary data.</text>
</comment>
<keyword evidence="2" id="KW-1185">Reference proteome</keyword>
<dbReference type="Proteomes" id="UP000789920">
    <property type="component" value="Unassembled WGS sequence"/>
</dbReference>
<organism evidence="1 2">
    <name type="scientific">Racocetra persica</name>
    <dbReference type="NCBI Taxonomy" id="160502"/>
    <lineage>
        <taxon>Eukaryota</taxon>
        <taxon>Fungi</taxon>
        <taxon>Fungi incertae sedis</taxon>
        <taxon>Mucoromycota</taxon>
        <taxon>Glomeromycotina</taxon>
        <taxon>Glomeromycetes</taxon>
        <taxon>Diversisporales</taxon>
        <taxon>Gigasporaceae</taxon>
        <taxon>Racocetra</taxon>
    </lineage>
</organism>
<protein>
    <submittedName>
        <fullName evidence="1">17322_t:CDS:1</fullName>
    </submittedName>
</protein>
<accession>A0ACA9SJF1</accession>
<feature type="non-terminal residue" evidence="1">
    <location>
        <position position="1"/>
    </location>
</feature>
<gene>
    <name evidence="1" type="ORF">RPERSI_LOCUS31533</name>
</gene>
<reference evidence="1" key="1">
    <citation type="submission" date="2021-06" db="EMBL/GenBank/DDBJ databases">
        <authorList>
            <person name="Kallberg Y."/>
            <person name="Tangrot J."/>
            <person name="Rosling A."/>
        </authorList>
    </citation>
    <scope>NUCLEOTIDE SEQUENCE</scope>
    <source>
        <strain evidence="1">MA461A</strain>
    </source>
</reference>